<dbReference type="EMBL" id="AP035785">
    <property type="protein sequence ID" value="BFO71319.1"/>
    <property type="molecule type" value="Genomic_DNA"/>
</dbReference>
<sequence length="81" mass="9488">MITKDSIESAYSFFHQKYRVYQYSTLDWQKDDIEYAIGSYVADMNKDLYALLANGRSSYLLDHTTFDADLSLAVERLEKML</sequence>
<proteinExistence type="predicted"/>
<reference evidence="1" key="1">
    <citation type="submission" date="2024-07" db="EMBL/GenBank/DDBJ databases">
        <title>Complete genome sequence of Prevotella sp. YM-2024 GTC17253.</title>
        <authorList>
            <person name="Hayashi M."/>
            <person name="Muto Y."/>
            <person name="Tanaka K."/>
            <person name="Niwa H."/>
        </authorList>
    </citation>
    <scope>NUCLEOTIDE SEQUENCE</scope>
    <source>
        <strain evidence="1">GTC17253</strain>
    </source>
</reference>
<dbReference type="AlphaFoldDB" id="A0AB33IPD5"/>
<evidence type="ECO:0000313" key="1">
    <source>
        <dbReference type="EMBL" id="BFO71319.1"/>
    </source>
</evidence>
<gene>
    <name evidence="1" type="ORF">GTC17253_12850</name>
</gene>
<organism evidence="1">
    <name type="scientific">Prevotella sp. GTC17253</name>
    <dbReference type="NCBI Taxonomy" id="3236793"/>
    <lineage>
        <taxon>Bacteria</taxon>
        <taxon>Pseudomonadati</taxon>
        <taxon>Bacteroidota</taxon>
        <taxon>Bacteroidia</taxon>
        <taxon>Bacteroidales</taxon>
        <taxon>Prevotellaceae</taxon>
        <taxon>Prevotella</taxon>
    </lineage>
</organism>
<accession>A0AB33IPD5</accession>
<protein>
    <submittedName>
        <fullName evidence="1">Uncharacterized protein</fullName>
    </submittedName>
</protein>
<name>A0AB33IPD5_9BACT</name>